<protein>
    <submittedName>
        <fullName evidence="1">Uncharacterized protein</fullName>
    </submittedName>
</protein>
<accession>A0A6L2JM52</accession>
<dbReference type="EMBL" id="BKCJ010001005">
    <property type="protein sequence ID" value="GEU38046.1"/>
    <property type="molecule type" value="Genomic_DNA"/>
</dbReference>
<evidence type="ECO:0000313" key="1">
    <source>
        <dbReference type="EMBL" id="GEU38046.1"/>
    </source>
</evidence>
<reference evidence="1" key="1">
    <citation type="journal article" date="2019" name="Sci. Rep.">
        <title>Draft genome of Tanacetum cinerariifolium, the natural source of mosquito coil.</title>
        <authorList>
            <person name="Yamashiro T."/>
            <person name="Shiraishi A."/>
            <person name="Satake H."/>
            <person name="Nakayama K."/>
        </authorList>
    </citation>
    <scope>NUCLEOTIDE SEQUENCE</scope>
</reference>
<dbReference type="AlphaFoldDB" id="A0A6L2JM52"/>
<name>A0A6L2JM52_TANCI</name>
<gene>
    <name evidence="1" type="ORF">Tci_010024</name>
</gene>
<sequence>MIIPKSGGTQKFTDKVDELRVIFGHLLGAFRVQIPWNNLDNLQLIREEDGTSEIVDPQDCLGSLVLEVLDFIILALQLDSTNLDAFGFLLQTFSDGDCVITGVIVVSLRGTLLVETILVKGHLFPTIVKVLPVGSKIEFILFKLDLTFLGFVLLLPT</sequence>
<comment type="caution">
    <text evidence="1">The sequence shown here is derived from an EMBL/GenBank/DDBJ whole genome shotgun (WGS) entry which is preliminary data.</text>
</comment>
<organism evidence="1">
    <name type="scientific">Tanacetum cinerariifolium</name>
    <name type="common">Dalmatian daisy</name>
    <name type="synonym">Chrysanthemum cinerariifolium</name>
    <dbReference type="NCBI Taxonomy" id="118510"/>
    <lineage>
        <taxon>Eukaryota</taxon>
        <taxon>Viridiplantae</taxon>
        <taxon>Streptophyta</taxon>
        <taxon>Embryophyta</taxon>
        <taxon>Tracheophyta</taxon>
        <taxon>Spermatophyta</taxon>
        <taxon>Magnoliopsida</taxon>
        <taxon>eudicotyledons</taxon>
        <taxon>Gunneridae</taxon>
        <taxon>Pentapetalae</taxon>
        <taxon>asterids</taxon>
        <taxon>campanulids</taxon>
        <taxon>Asterales</taxon>
        <taxon>Asteraceae</taxon>
        <taxon>Asteroideae</taxon>
        <taxon>Anthemideae</taxon>
        <taxon>Anthemidinae</taxon>
        <taxon>Tanacetum</taxon>
    </lineage>
</organism>
<proteinExistence type="predicted"/>